<dbReference type="EMBL" id="JAGMUV010000005">
    <property type="protein sequence ID" value="KAH7156610.1"/>
    <property type="molecule type" value="Genomic_DNA"/>
</dbReference>
<gene>
    <name evidence="1" type="ORF">EDB81DRAFT_395877</name>
</gene>
<accession>A0A9P9F8D9</accession>
<evidence type="ECO:0000313" key="2">
    <source>
        <dbReference type="Proteomes" id="UP000738349"/>
    </source>
</evidence>
<dbReference type="Proteomes" id="UP000738349">
    <property type="component" value="Unassembled WGS sequence"/>
</dbReference>
<comment type="caution">
    <text evidence="1">The sequence shown here is derived from an EMBL/GenBank/DDBJ whole genome shotgun (WGS) entry which is preliminary data.</text>
</comment>
<protein>
    <submittedName>
        <fullName evidence="1">Uncharacterized protein</fullName>
    </submittedName>
</protein>
<sequence>MLFALALPRLGHSSLAGTGESTFGAIILPCKKRDDVRRRRKKRKKGIPWYPLTMTHRVCPCARVRNYGDAGLAERGAGLSCGRPSPSHFRTLFTMRLWCLELVEQARRNRKWLCSASKQPCVAVCLVCGGGVIPSATQVLASRQHHGTEDPSTLNIRTSICS</sequence>
<dbReference type="AlphaFoldDB" id="A0A9P9F8D9"/>
<proteinExistence type="predicted"/>
<keyword evidence="2" id="KW-1185">Reference proteome</keyword>
<organism evidence="1 2">
    <name type="scientific">Dactylonectria macrodidyma</name>
    <dbReference type="NCBI Taxonomy" id="307937"/>
    <lineage>
        <taxon>Eukaryota</taxon>
        <taxon>Fungi</taxon>
        <taxon>Dikarya</taxon>
        <taxon>Ascomycota</taxon>
        <taxon>Pezizomycotina</taxon>
        <taxon>Sordariomycetes</taxon>
        <taxon>Hypocreomycetidae</taxon>
        <taxon>Hypocreales</taxon>
        <taxon>Nectriaceae</taxon>
        <taxon>Dactylonectria</taxon>
    </lineage>
</organism>
<reference evidence="1" key="1">
    <citation type="journal article" date="2021" name="Nat. Commun.">
        <title>Genetic determinants of endophytism in the Arabidopsis root mycobiome.</title>
        <authorList>
            <person name="Mesny F."/>
            <person name="Miyauchi S."/>
            <person name="Thiergart T."/>
            <person name="Pickel B."/>
            <person name="Atanasova L."/>
            <person name="Karlsson M."/>
            <person name="Huettel B."/>
            <person name="Barry K.W."/>
            <person name="Haridas S."/>
            <person name="Chen C."/>
            <person name="Bauer D."/>
            <person name="Andreopoulos W."/>
            <person name="Pangilinan J."/>
            <person name="LaButti K."/>
            <person name="Riley R."/>
            <person name="Lipzen A."/>
            <person name="Clum A."/>
            <person name="Drula E."/>
            <person name="Henrissat B."/>
            <person name="Kohler A."/>
            <person name="Grigoriev I.V."/>
            <person name="Martin F.M."/>
            <person name="Hacquard S."/>
        </authorList>
    </citation>
    <scope>NUCLEOTIDE SEQUENCE</scope>
    <source>
        <strain evidence="1">MPI-CAGE-AT-0147</strain>
    </source>
</reference>
<name>A0A9P9F8D9_9HYPO</name>
<evidence type="ECO:0000313" key="1">
    <source>
        <dbReference type="EMBL" id="KAH7156610.1"/>
    </source>
</evidence>